<dbReference type="RefSeq" id="WP_084391958.1">
    <property type="nucleotide sequence ID" value="NZ_BMKF01000002.1"/>
</dbReference>
<name>A0ABQ1JNY4_9PROT</name>
<organism evidence="2 3">
    <name type="scientific">Henriciella pelagia</name>
    <dbReference type="NCBI Taxonomy" id="1977912"/>
    <lineage>
        <taxon>Bacteria</taxon>
        <taxon>Pseudomonadati</taxon>
        <taxon>Pseudomonadota</taxon>
        <taxon>Alphaproteobacteria</taxon>
        <taxon>Hyphomonadales</taxon>
        <taxon>Hyphomonadaceae</taxon>
        <taxon>Henriciella</taxon>
    </lineage>
</organism>
<dbReference type="EMBL" id="BMKF01000002">
    <property type="protein sequence ID" value="GGB73855.1"/>
    <property type="molecule type" value="Genomic_DNA"/>
</dbReference>
<protein>
    <submittedName>
        <fullName evidence="2">Glycosyl transferase</fullName>
    </submittedName>
</protein>
<dbReference type="GO" id="GO:0016740">
    <property type="term" value="F:transferase activity"/>
    <property type="evidence" value="ECO:0007669"/>
    <property type="project" value="UniProtKB-KW"/>
</dbReference>
<dbReference type="PANTHER" id="PTHR43179:SF7">
    <property type="entry name" value="RHAMNOSYLTRANSFERASE WBBL"/>
    <property type="match status" value="1"/>
</dbReference>
<dbReference type="SUPFAM" id="SSF53448">
    <property type="entry name" value="Nucleotide-diphospho-sugar transferases"/>
    <property type="match status" value="1"/>
</dbReference>
<feature type="domain" description="Glycosyltransferase 2-like" evidence="1">
    <location>
        <begin position="8"/>
        <end position="153"/>
    </location>
</feature>
<accession>A0ABQ1JNY4</accession>
<evidence type="ECO:0000313" key="2">
    <source>
        <dbReference type="EMBL" id="GGB73855.1"/>
    </source>
</evidence>
<comment type="caution">
    <text evidence="2">The sequence shown here is derived from an EMBL/GenBank/DDBJ whole genome shotgun (WGS) entry which is preliminary data.</text>
</comment>
<proteinExistence type="predicted"/>
<reference evidence="3" key="1">
    <citation type="journal article" date="2019" name="Int. J. Syst. Evol. Microbiol.">
        <title>The Global Catalogue of Microorganisms (GCM) 10K type strain sequencing project: providing services to taxonomists for standard genome sequencing and annotation.</title>
        <authorList>
            <consortium name="The Broad Institute Genomics Platform"/>
            <consortium name="The Broad Institute Genome Sequencing Center for Infectious Disease"/>
            <person name="Wu L."/>
            <person name="Ma J."/>
        </authorList>
    </citation>
    <scope>NUCLEOTIDE SEQUENCE [LARGE SCALE GENOMIC DNA]</scope>
    <source>
        <strain evidence="3">CGMCC 1.15928</strain>
    </source>
</reference>
<evidence type="ECO:0000259" key="1">
    <source>
        <dbReference type="Pfam" id="PF00535"/>
    </source>
</evidence>
<dbReference type="Gene3D" id="3.90.550.10">
    <property type="entry name" value="Spore Coat Polysaccharide Biosynthesis Protein SpsA, Chain A"/>
    <property type="match status" value="1"/>
</dbReference>
<dbReference type="CDD" id="cd04186">
    <property type="entry name" value="GT_2_like_c"/>
    <property type="match status" value="1"/>
</dbReference>
<keyword evidence="2" id="KW-0808">Transferase</keyword>
<keyword evidence="3" id="KW-1185">Reference proteome</keyword>
<dbReference type="Pfam" id="PF00535">
    <property type="entry name" value="Glycos_transf_2"/>
    <property type="match status" value="1"/>
</dbReference>
<dbReference type="InterPro" id="IPR001173">
    <property type="entry name" value="Glyco_trans_2-like"/>
</dbReference>
<sequence length="275" mass="29764">MTTLATTAIIVSYRTGPRLHECLYALAYDPAISALLIVDNGNPDIEVAWLRTFAGKLDHVTLIEPGRNLGFGAGVNLAAKQAPDGDLLIINPDAVLKRGSVEAMREAAAGRAQPWIIGGRIFDERGKELRGPRRKTLTLFRAMTRFIGWNTWTLENTPAPDGPIPMPVVSGALMLMSKAGFDQLGGFDEDYFLHVEDVDICRRATEAGGAVIYCPHAGALHYGSTSEAPSATVARHKADSLVHYFRKFASSPFERALVALLAPVLKAATIARARK</sequence>
<dbReference type="PANTHER" id="PTHR43179">
    <property type="entry name" value="RHAMNOSYLTRANSFERASE WBBL"/>
    <property type="match status" value="1"/>
</dbReference>
<dbReference type="Proteomes" id="UP000628854">
    <property type="component" value="Unassembled WGS sequence"/>
</dbReference>
<gene>
    <name evidence="2" type="ORF">GCM10011503_23230</name>
</gene>
<dbReference type="InterPro" id="IPR029044">
    <property type="entry name" value="Nucleotide-diphossugar_trans"/>
</dbReference>
<evidence type="ECO:0000313" key="3">
    <source>
        <dbReference type="Proteomes" id="UP000628854"/>
    </source>
</evidence>